<dbReference type="Proteomes" id="UP000634136">
    <property type="component" value="Unassembled WGS sequence"/>
</dbReference>
<keyword evidence="2" id="KW-1185">Reference proteome</keyword>
<evidence type="ECO:0000313" key="2">
    <source>
        <dbReference type="Proteomes" id="UP000634136"/>
    </source>
</evidence>
<accession>A0A834U124</accession>
<organism evidence="1 2">
    <name type="scientific">Senna tora</name>
    <dbReference type="NCBI Taxonomy" id="362788"/>
    <lineage>
        <taxon>Eukaryota</taxon>
        <taxon>Viridiplantae</taxon>
        <taxon>Streptophyta</taxon>
        <taxon>Embryophyta</taxon>
        <taxon>Tracheophyta</taxon>
        <taxon>Spermatophyta</taxon>
        <taxon>Magnoliopsida</taxon>
        <taxon>eudicotyledons</taxon>
        <taxon>Gunneridae</taxon>
        <taxon>Pentapetalae</taxon>
        <taxon>rosids</taxon>
        <taxon>fabids</taxon>
        <taxon>Fabales</taxon>
        <taxon>Fabaceae</taxon>
        <taxon>Caesalpinioideae</taxon>
        <taxon>Cassia clade</taxon>
        <taxon>Senna</taxon>
    </lineage>
</organism>
<comment type="caution">
    <text evidence="1">The sequence shown here is derived from an EMBL/GenBank/DDBJ whole genome shotgun (WGS) entry which is preliminary data.</text>
</comment>
<gene>
    <name evidence="1" type="ORF">G2W53_013735</name>
</gene>
<protein>
    <submittedName>
        <fullName evidence="1">Uncharacterized protein</fullName>
    </submittedName>
</protein>
<evidence type="ECO:0000313" key="1">
    <source>
        <dbReference type="EMBL" id="KAF7831402.1"/>
    </source>
</evidence>
<dbReference type="AlphaFoldDB" id="A0A834U124"/>
<name>A0A834U124_9FABA</name>
<sequence length="72" mass="8321">MRNGGEYSNIPSTSRLEALTSRYWSRVATMRRDNKSILNGFEFPRYVATEDIEVVTLGTFKKPKLKGFIMML</sequence>
<proteinExistence type="predicted"/>
<reference evidence="1" key="1">
    <citation type="submission" date="2020-09" db="EMBL/GenBank/DDBJ databases">
        <title>Genome-Enabled Discovery of Anthraquinone Biosynthesis in Senna tora.</title>
        <authorList>
            <person name="Kang S.-H."/>
            <person name="Pandey R.P."/>
            <person name="Lee C.-M."/>
            <person name="Sim J.-S."/>
            <person name="Jeong J.-T."/>
            <person name="Choi B.-S."/>
            <person name="Jung M."/>
            <person name="Ginzburg D."/>
            <person name="Zhao K."/>
            <person name="Won S.Y."/>
            <person name="Oh T.-J."/>
            <person name="Yu Y."/>
            <person name="Kim N.-H."/>
            <person name="Lee O.R."/>
            <person name="Lee T.-H."/>
            <person name="Bashyal P."/>
            <person name="Kim T.-S."/>
            <person name="Lee W.-H."/>
            <person name="Kawkins C."/>
            <person name="Kim C.-K."/>
            <person name="Kim J.S."/>
            <person name="Ahn B.O."/>
            <person name="Rhee S.Y."/>
            <person name="Sohng J.K."/>
        </authorList>
    </citation>
    <scope>NUCLEOTIDE SEQUENCE</scope>
    <source>
        <tissue evidence="1">Leaf</tissue>
    </source>
</reference>
<dbReference type="EMBL" id="JAAIUW010000005">
    <property type="protein sequence ID" value="KAF7831402.1"/>
    <property type="molecule type" value="Genomic_DNA"/>
</dbReference>